<dbReference type="GO" id="GO:0070475">
    <property type="term" value="P:rRNA base methylation"/>
    <property type="evidence" value="ECO:0007669"/>
    <property type="project" value="TreeGrafter"/>
</dbReference>
<dbReference type="RefSeq" id="WP_220163791.1">
    <property type="nucleotide sequence ID" value="NZ_CP080507.1"/>
</dbReference>
<dbReference type="HAMAP" id="MF_01848">
    <property type="entry name" value="23SrRNA_methyltr_F"/>
    <property type="match status" value="1"/>
</dbReference>
<dbReference type="PANTHER" id="PTHR13393:SF0">
    <property type="entry name" value="RNA N6-ADENOSINE-METHYLTRANSFERASE METTL16"/>
    <property type="match status" value="1"/>
</dbReference>
<dbReference type="InterPro" id="IPR016909">
    <property type="entry name" value="rRNA_lsu_MeTfrase_F"/>
</dbReference>
<keyword evidence="4 6" id="KW-0808">Transferase</keyword>
<dbReference type="Pfam" id="PF05971">
    <property type="entry name" value="Methyltransf_10"/>
    <property type="match status" value="1"/>
</dbReference>
<sequence>MSSSSSLSSAKPGLHPRNRHAAGYDFAALLRTCPDLAPFVRPSPVGTATIDFADPTAVVALNRALLRHHYGIAHWEIPPGYLCPPVPGRADYLHHVADLLATDHANAIPRGSSVRVLDLGVGANCIYPLLGVCDYGWHFVGTEIDPAALASARRIVAANPALHGAIELRLQRSSAQLFAGVVAPGETFAVSLCNPPFHASAAEAAAGTTRKLRHLHGTARRTAPALNFGGRPHELWCDGGEPAFIRRLILQSAAHPHLCGWFTTLVSRAENLPAIARLLADVKAADARVIPMAQGQKKSRLVAWRFR</sequence>
<dbReference type="CDD" id="cd02440">
    <property type="entry name" value="AdoMet_MTases"/>
    <property type="match status" value="1"/>
</dbReference>
<dbReference type="PANTHER" id="PTHR13393">
    <property type="entry name" value="SAM-DEPENDENT METHYLTRANSFERASE"/>
    <property type="match status" value="1"/>
</dbReference>
<evidence type="ECO:0000313" key="6">
    <source>
        <dbReference type="EMBL" id="QYM79636.1"/>
    </source>
</evidence>
<organism evidence="6 7">
    <name type="scientific">Horticoccus luteus</name>
    <dbReference type="NCBI Taxonomy" id="2862869"/>
    <lineage>
        <taxon>Bacteria</taxon>
        <taxon>Pseudomonadati</taxon>
        <taxon>Verrucomicrobiota</taxon>
        <taxon>Opitutia</taxon>
        <taxon>Opitutales</taxon>
        <taxon>Opitutaceae</taxon>
        <taxon>Horticoccus</taxon>
    </lineage>
</organism>
<accession>A0A8F9TV15</accession>
<name>A0A8F9TV15_9BACT</name>
<evidence type="ECO:0000256" key="1">
    <source>
        <dbReference type="ARBA" id="ARBA00022490"/>
    </source>
</evidence>
<evidence type="ECO:0000313" key="7">
    <source>
        <dbReference type="Proteomes" id="UP000825051"/>
    </source>
</evidence>
<gene>
    <name evidence="6" type="primary">rlmF</name>
    <name evidence="6" type="ORF">K0B96_03180</name>
</gene>
<keyword evidence="1" id="KW-0963">Cytoplasm</keyword>
<dbReference type="NCBIfam" id="NF008725">
    <property type="entry name" value="PRK11727.1"/>
    <property type="match status" value="1"/>
</dbReference>
<keyword evidence="3 6" id="KW-0489">Methyltransferase</keyword>
<dbReference type="GO" id="GO:0005737">
    <property type="term" value="C:cytoplasm"/>
    <property type="evidence" value="ECO:0007669"/>
    <property type="project" value="InterPro"/>
</dbReference>
<dbReference type="Proteomes" id="UP000825051">
    <property type="component" value="Chromosome"/>
</dbReference>
<dbReference type="EMBL" id="CP080507">
    <property type="protein sequence ID" value="QYM79636.1"/>
    <property type="molecule type" value="Genomic_DNA"/>
</dbReference>
<dbReference type="InterPro" id="IPR029063">
    <property type="entry name" value="SAM-dependent_MTases_sf"/>
</dbReference>
<dbReference type="PIRSF" id="PIRSF029038">
    <property type="entry name" value="Mtase_YbiN_prd"/>
    <property type="match status" value="1"/>
</dbReference>
<evidence type="ECO:0000256" key="5">
    <source>
        <dbReference type="ARBA" id="ARBA00022691"/>
    </source>
</evidence>
<dbReference type="KEGG" id="ole:K0B96_03180"/>
<dbReference type="InterPro" id="IPR010286">
    <property type="entry name" value="METTL16/RlmF"/>
</dbReference>
<dbReference type="EC" id="2.1.1.181" evidence="6"/>
<proteinExistence type="inferred from homology"/>
<evidence type="ECO:0000256" key="4">
    <source>
        <dbReference type="ARBA" id="ARBA00022679"/>
    </source>
</evidence>
<evidence type="ECO:0000256" key="3">
    <source>
        <dbReference type="ARBA" id="ARBA00022603"/>
    </source>
</evidence>
<dbReference type="Gene3D" id="3.40.50.150">
    <property type="entry name" value="Vaccinia Virus protein VP39"/>
    <property type="match status" value="1"/>
</dbReference>
<protein>
    <submittedName>
        <fullName evidence="6">23S rRNA (Adenine(1618)-N(6))-methyltransferase RlmF</fullName>
        <ecNumber evidence="6">2.1.1.181</ecNumber>
    </submittedName>
</protein>
<keyword evidence="7" id="KW-1185">Reference proteome</keyword>
<evidence type="ECO:0000256" key="2">
    <source>
        <dbReference type="ARBA" id="ARBA00022552"/>
    </source>
</evidence>
<keyword evidence="2" id="KW-0698">rRNA processing</keyword>
<dbReference type="SUPFAM" id="SSF53335">
    <property type="entry name" value="S-adenosyl-L-methionine-dependent methyltransferases"/>
    <property type="match status" value="1"/>
</dbReference>
<dbReference type="AlphaFoldDB" id="A0A8F9TV15"/>
<dbReference type="GO" id="GO:0052907">
    <property type="term" value="F:23S rRNA (adenine(1618)-N(6))-methyltransferase activity"/>
    <property type="evidence" value="ECO:0007669"/>
    <property type="project" value="UniProtKB-EC"/>
</dbReference>
<reference evidence="6" key="1">
    <citation type="submission" date="2021-08" db="EMBL/GenBank/DDBJ databases">
        <title>Genome of a novel bacterium of the phylum Verrucomicrobia, Oleiharenicola sp. KSB-15.</title>
        <authorList>
            <person name="Chung J.-H."/>
            <person name="Ahn J.-H."/>
            <person name="Yoon Y."/>
            <person name="Kim D.-Y."/>
            <person name="An S.-H."/>
            <person name="Park I."/>
            <person name="Yeon J."/>
        </authorList>
    </citation>
    <scope>NUCLEOTIDE SEQUENCE</scope>
    <source>
        <strain evidence="6">KSB-15</strain>
    </source>
</reference>
<keyword evidence="5" id="KW-0949">S-adenosyl-L-methionine</keyword>